<evidence type="ECO:0000256" key="1">
    <source>
        <dbReference type="ARBA" id="ARBA00022900"/>
    </source>
</evidence>
<dbReference type="InterPro" id="IPR002919">
    <property type="entry name" value="TIL_dom"/>
</dbReference>
<evidence type="ECO:0000256" key="2">
    <source>
        <dbReference type="SAM" id="SignalP"/>
    </source>
</evidence>
<reference evidence="5" key="1">
    <citation type="submission" date="2017-10" db="EMBL/GenBank/DDBJ databases">
        <title>Rapid genome shrinkage in a self-fertile nematode reveals novel sperm competition proteins.</title>
        <authorList>
            <person name="Yin D."/>
            <person name="Schwarz E.M."/>
            <person name="Thomas C.G."/>
            <person name="Felde R.L."/>
            <person name="Korf I.F."/>
            <person name="Cutter A.D."/>
            <person name="Schartner C.M."/>
            <person name="Ralston E.J."/>
            <person name="Meyer B.J."/>
            <person name="Haag E.S."/>
        </authorList>
    </citation>
    <scope>NUCLEOTIDE SEQUENCE [LARGE SCALE GENOMIC DNA]</scope>
    <source>
        <strain evidence="5">JU1422</strain>
    </source>
</reference>
<dbReference type="Pfam" id="PF01826">
    <property type="entry name" value="TIL"/>
    <property type="match status" value="1"/>
</dbReference>
<feature type="domain" description="TIL" evidence="3">
    <location>
        <begin position="198"/>
        <end position="248"/>
    </location>
</feature>
<keyword evidence="2" id="KW-0732">Signal</keyword>
<accession>A0A2G5TUH6</accession>
<gene>
    <name evidence="4" type="primary">Cnig_chr_V.g21801</name>
    <name evidence="4" type="ORF">B9Z55_021801</name>
</gene>
<dbReference type="SUPFAM" id="SSF57567">
    <property type="entry name" value="Serine protease inhibitors"/>
    <property type="match status" value="1"/>
</dbReference>
<dbReference type="Proteomes" id="UP000230233">
    <property type="component" value="Chromosome V"/>
</dbReference>
<feature type="signal peptide" evidence="2">
    <location>
        <begin position="1"/>
        <end position="17"/>
    </location>
</feature>
<name>A0A2G5TUH6_9PELO</name>
<evidence type="ECO:0000313" key="4">
    <source>
        <dbReference type="EMBL" id="PIC30616.1"/>
    </source>
</evidence>
<dbReference type="Gene3D" id="2.10.25.10">
    <property type="entry name" value="Laminin"/>
    <property type="match status" value="1"/>
</dbReference>
<dbReference type="EMBL" id="PDUG01000005">
    <property type="protein sequence ID" value="PIC30616.1"/>
    <property type="molecule type" value="Genomic_DNA"/>
</dbReference>
<sequence>MKLAIFLCFLAIGSARARGVVGPGAPGGSETCLTSRCMENSTCVMVETTPGQPLEPRCVPICGNPCANYACGPTEQCVLVEVICVQRPCNPVPECRPQELTDVIPFQLRKKRQADATCLTVRCATPGGCALIRPLTCLNPNPDLSCPIHAGCVQANPCAAMRCAAGSQCVLAEVACGQCQCDPIARCEPVMDLRCTNQKNQVWAECGADNQRLCGTSGPIPCSAACQAGCVCKTGYCRNDLGKCVAENRNVASLGEFTA</sequence>
<keyword evidence="1" id="KW-0722">Serine protease inhibitor</keyword>
<proteinExistence type="predicted"/>
<dbReference type="OrthoDB" id="152433at2759"/>
<comment type="caution">
    <text evidence="4">The sequence shown here is derived from an EMBL/GenBank/DDBJ whole genome shotgun (WGS) entry which is preliminary data.</text>
</comment>
<protein>
    <recommendedName>
        <fullName evidence="3">TIL domain-containing protein</fullName>
    </recommendedName>
</protein>
<organism evidence="4 5">
    <name type="scientific">Caenorhabditis nigoni</name>
    <dbReference type="NCBI Taxonomy" id="1611254"/>
    <lineage>
        <taxon>Eukaryota</taxon>
        <taxon>Metazoa</taxon>
        <taxon>Ecdysozoa</taxon>
        <taxon>Nematoda</taxon>
        <taxon>Chromadorea</taxon>
        <taxon>Rhabditida</taxon>
        <taxon>Rhabditina</taxon>
        <taxon>Rhabditomorpha</taxon>
        <taxon>Rhabditoidea</taxon>
        <taxon>Rhabditidae</taxon>
        <taxon>Peloderinae</taxon>
        <taxon>Caenorhabditis</taxon>
    </lineage>
</organism>
<keyword evidence="1" id="KW-0646">Protease inhibitor</keyword>
<evidence type="ECO:0000259" key="3">
    <source>
        <dbReference type="Pfam" id="PF01826"/>
    </source>
</evidence>
<dbReference type="InterPro" id="IPR036084">
    <property type="entry name" value="Ser_inhib-like_sf"/>
</dbReference>
<evidence type="ECO:0000313" key="5">
    <source>
        <dbReference type="Proteomes" id="UP000230233"/>
    </source>
</evidence>
<dbReference type="AlphaFoldDB" id="A0A2G5TUH6"/>
<dbReference type="STRING" id="1611254.A0A2G5TUH6"/>
<feature type="chain" id="PRO_5013788057" description="TIL domain-containing protein" evidence="2">
    <location>
        <begin position="18"/>
        <end position="259"/>
    </location>
</feature>
<dbReference type="CDD" id="cd19941">
    <property type="entry name" value="TIL"/>
    <property type="match status" value="1"/>
</dbReference>
<dbReference type="GO" id="GO:0004867">
    <property type="term" value="F:serine-type endopeptidase inhibitor activity"/>
    <property type="evidence" value="ECO:0007669"/>
    <property type="project" value="UniProtKB-KW"/>
</dbReference>
<keyword evidence="5" id="KW-1185">Reference proteome</keyword>